<dbReference type="GO" id="GO:0004553">
    <property type="term" value="F:hydrolase activity, hydrolyzing O-glycosyl compounds"/>
    <property type="evidence" value="ECO:0007669"/>
    <property type="project" value="InterPro"/>
</dbReference>
<evidence type="ECO:0000256" key="1">
    <source>
        <dbReference type="SAM" id="SignalP"/>
    </source>
</evidence>
<dbReference type="Gene3D" id="2.60.120.200">
    <property type="match status" value="1"/>
</dbReference>
<reference evidence="3" key="2">
    <citation type="submission" date="2020-09" db="EMBL/GenBank/DDBJ databases">
        <authorList>
            <person name="Sun Q."/>
            <person name="Zhou Y."/>
        </authorList>
    </citation>
    <scope>NUCLEOTIDE SEQUENCE</scope>
    <source>
        <strain evidence="3">CGMCC 4.7306</strain>
    </source>
</reference>
<comment type="caution">
    <text evidence="3">The sequence shown here is derived from an EMBL/GenBank/DDBJ whole genome shotgun (WGS) entry which is preliminary data.</text>
</comment>
<accession>A0A917S9L2</accession>
<dbReference type="Proteomes" id="UP000613840">
    <property type="component" value="Unassembled WGS sequence"/>
</dbReference>
<dbReference type="SUPFAM" id="SSF49899">
    <property type="entry name" value="Concanavalin A-like lectins/glucanases"/>
    <property type="match status" value="1"/>
</dbReference>
<feature type="chain" id="PRO_5036989379" description="GH16 domain-containing protein" evidence="1">
    <location>
        <begin position="29"/>
        <end position="308"/>
    </location>
</feature>
<keyword evidence="4" id="KW-1185">Reference proteome</keyword>
<proteinExistence type="predicted"/>
<dbReference type="RefSeq" id="WP_188895717.1">
    <property type="nucleotide sequence ID" value="NZ_BMMZ01000005.1"/>
</dbReference>
<gene>
    <name evidence="3" type="ORF">GCM10011575_25580</name>
</gene>
<protein>
    <recommendedName>
        <fullName evidence="2">GH16 domain-containing protein</fullName>
    </recommendedName>
</protein>
<feature type="signal peptide" evidence="1">
    <location>
        <begin position="1"/>
        <end position="28"/>
    </location>
</feature>
<organism evidence="3 4">
    <name type="scientific">Microlunatus endophyticus</name>
    <dbReference type="NCBI Taxonomy" id="1716077"/>
    <lineage>
        <taxon>Bacteria</taxon>
        <taxon>Bacillati</taxon>
        <taxon>Actinomycetota</taxon>
        <taxon>Actinomycetes</taxon>
        <taxon>Propionibacteriales</taxon>
        <taxon>Propionibacteriaceae</taxon>
        <taxon>Microlunatus</taxon>
    </lineage>
</organism>
<dbReference type="InterPro" id="IPR013320">
    <property type="entry name" value="ConA-like_dom_sf"/>
</dbReference>
<dbReference type="EMBL" id="BMMZ01000005">
    <property type="protein sequence ID" value="GGL65995.1"/>
    <property type="molecule type" value="Genomic_DNA"/>
</dbReference>
<dbReference type="InterPro" id="IPR000757">
    <property type="entry name" value="Beta-glucanase-like"/>
</dbReference>
<keyword evidence="1" id="KW-0732">Signal</keyword>
<dbReference type="AlphaFoldDB" id="A0A917S9L2"/>
<dbReference type="GO" id="GO:0005975">
    <property type="term" value="P:carbohydrate metabolic process"/>
    <property type="evidence" value="ECO:0007669"/>
    <property type="project" value="InterPro"/>
</dbReference>
<sequence>MSTRVRSALAVAAALTAAVGLTAFGAVAAGAHPLPPSAQQHRSPGGTLFDDFDYRSSHDPALARHGWQVRTDSGGPGVDGATWSARNISFPRVQGQKSLQLRLTTDGTGAGTTESEFSQTTNVREGTYLARIKFSDKPASGPNGDFLNQTFFAIGALASDCDTNYSETDFSEYLPNGGWGTPGPLNSETTWYTPGENCSDSVENDQAVSLAGWHTIMATVSDGHVRYYVDGKLVADHAGKYYPREDMVIDFNTWLIDTTGHVGTRTSVWNEDVDYVYYAQDQTLTPKQADYRVRELRARHHYVNSLTR</sequence>
<dbReference type="PROSITE" id="PS51762">
    <property type="entry name" value="GH16_2"/>
    <property type="match status" value="1"/>
</dbReference>
<feature type="domain" description="GH16" evidence="2">
    <location>
        <begin position="27"/>
        <end position="287"/>
    </location>
</feature>
<evidence type="ECO:0000259" key="2">
    <source>
        <dbReference type="PROSITE" id="PS51762"/>
    </source>
</evidence>
<name>A0A917S9L2_9ACTN</name>
<dbReference type="CDD" id="cd00413">
    <property type="entry name" value="Glyco_hydrolase_16"/>
    <property type="match status" value="1"/>
</dbReference>
<evidence type="ECO:0000313" key="3">
    <source>
        <dbReference type="EMBL" id="GGL65995.1"/>
    </source>
</evidence>
<evidence type="ECO:0000313" key="4">
    <source>
        <dbReference type="Proteomes" id="UP000613840"/>
    </source>
</evidence>
<reference evidence="3" key="1">
    <citation type="journal article" date="2014" name="Int. J. Syst. Evol. Microbiol.">
        <title>Complete genome sequence of Corynebacterium casei LMG S-19264T (=DSM 44701T), isolated from a smear-ripened cheese.</title>
        <authorList>
            <consortium name="US DOE Joint Genome Institute (JGI-PGF)"/>
            <person name="Walter F."/>
            <person name="Albersmeier A."/>
            <person name="Kalinowski J."/>
            <person name="Ruckert C."/>
        </authorList>
    </citation>
    <scope>NUCLEOTIDE SEQUENCE</scope>
    <source>
        <strain evidence="3">CGMCC 4.7306</strain>
    </source>
</reference>